<proteinExistence type="predicted"/>
<gene>
    <name evidence="2" type="ORF">DDF84_026060</name>
</gene>
<sequence length="143" mass="15511">MALIRAALLGTMLATASSAHAIRCEGSGKTLYTQDSACPDGYGIVDGSHKGSVSVLGKSEHVRENEATFLSDRALERETMRGHEARIKMASGVSQSRAEACEALGYQARSVDAAMEQPNDPHALNTLRKLHRNIQEEQQRNDC</sequence>
<dbReference type="Proteomes" id="UP000253772">
    <property type="component" value="Chromosome c2"/>
</dbReference>
<keyword evidence="1" id="KW-0732">Signal</keyword>
<evidence type="ECO:0008006" key="4">
    <source>
        <dbReference type="Google" id="ProtNLM"/>
    </source>
</evidence>
<dbReference type="OrthoDB" id="8970544at2"/>
<organism evidence="2 3">
    <name type="scientific">Cupriavidus metallidurans</name>
    <dbReference type="NCBI Taxonomy" id="119219"/>
    <lineage>
        <taxon>Bacteria</taxon>
        <taxon>Pseudomonadati</taxon>
        <taxon>Pseudomonadota</taxon>
        <taxon>Betaproteobacteria</taxon>
        <taxon>Burkholderiales</taxon>
        <taxon>Burkholderiaceae</taxon>
        <taxon>Cupriavidus</taxon>
    </lineage>
</organism>
<feature type="signal peptide" evidence="1">
    <location>
        <begin position="1"/>
        <end position="21"/>
    </location>
</feature>
<dbReference type="EMBL" id="CP037901">
    <property type="protein sequence ID" value="QBP13110.1"/>
    <property type="molecule type" value="Genomic_DNA"/>
</dbReference>
<dbReference type="AlphaFoldDB" id="A0A482J283"/>
<dbReference type="RefSeq" id="WP_024570939.1">
    <property type="nucleotide sequence ID" value="NZ_CP037901.1"/>
</dbReference>
<protein>
    <recommendedName>
        <fullName evidence="4">DUF4124 domain-containing protein</fullName>
    </recommendedName>
</protein>
<feature type="chain" id="PRO_5019724570" description="DUF4124 domain-containing protein" evidence="1">
    <location>
        <begin position="22"/>
        <end position="143"/>
    </location>
</feature>
<name>A0A482J283_9BURK</name>
<accession>A0A482J283</accession>
<evidence type="ECO:0000313" key="3">
    <source>
        <dbReference type="Proteomes" id="UP000253772"/>
    </source>
</evidence>
<reference evidence="2 3" key="1">
    <citation type="submission" date="2019-03" db="EMBL/GenBank/DDBJ databases">
        <title>Comparative insights into the high quality Complete genome sequence of highly metal resistant Cupriavidus metallidurans strain BS1 isolated from a gold-copper mine.</title>
        <authorList>
            <person name="Mazhar H.S."/>
            <person name="Rensing C."/>
        </authorList>
    </citation>
    <scope>NUCLEOTIDE SEQUENCE [LARGE SCALE GENOMIC DNA]</scope>
    <source>
        <strain evidence="2 3">BS1</strain>
    </source>
</reference>
<evidence type="ECO:0000313" key="2">
    <source>
        <dbReference type="EMBL" id="QBP13110.1"/>
    </source>
</evidence>
<evidence type="ECO:0000256" key="1">
    <source>
        <dbReference type="SAM" id="SignalP"/>
    </source>
</evidence>